<protein>
    <submittedName>
        <fullName evidence="1">Uncharacterized protein</fullName>
    </submittedName>
</protein>
<dbReference type="RefSeq" id="YP_011108617.1">
    <property type="nucleotide sequence ID" value="NC_091965.1"/>
</dbReference>
<evidence type="ECO:0000313" key="1">
    <source>
        <dbReference type="EMBL" id="WEU69855.1"/>
    </source>
</evidence>
<sequence>MENSNEKFIDAVLLSEVQRQQVALAENTAYLASVGFLSKGNFENRLSFISILIDAYENLELFNKSQKKNLNLIYNKVMKI</sequence>
<reference evidence="1" key="1">
    <citation type="submission" date="2023-01" db="EMBL/GenBank/DDBJ databases">
        <title>New crAssphage isolates infecting Bacteroides cellulosilyticus.</title>
        <authorList>
            <person name="Papudeshi B."/>
            <person name="Vega A.A."/>
            <person name="Souza C."/>
            <person name="Giles S.K."/>
            <person name="Mallawaarachchi V."/>
            <person name="Roach M.J."/>
            <person name="An M."/>
            <person name="Jacobson N."/>
            <person name="McNair K."/>
            <person name="Mora M.F."/>
            <person name="Pastrana K."/>
            <person name="Leigh C."/>
            <person name="Cram C."/>
            <person name="Plewa W.S."/>
            <person name="Grigson S.R."/>
            <person name="Bouras G.S."/>
            <person name="Decewicz P."/>
            <person name="Luque A."/>
            <person name="Droit L."/>
            <person name="Handley S."/>
            <person name="Segall A.M."/>
            <person name="Dinsdale E.A."/>
            <person name="Edwards R.A."/>
        </authorList>
    </citation>
    <scope>NUCLEOTIDE SEQUENCE</scope>
    <source>
        <strain evidence="1">Bc11</strain>
    </source>
</reference>
<proteinExistence type="predicted"/>
<name>A0AAF0ID98_9CAUD</name>
<accession>A0AAF0ID98</accession>
<organism evidence="1 2">
    <name type="scientific">Caudoviricetes sp. 'Rudgehvirus jaberico'</name>
    <dbReference type="NCBI Taxonomy" id="3028515"/>
    <lineage>
        <taxon>Viruses</taxon>
        <taxon>Duplodnaviria</taxon>
        <taxon>Heunggongvirae</taxon>
        <taxon>Uroviricota</taxon>
        <taxon>Caudoviricetes</taxon>
        <taxon>Crassvirales</taxon>
        <taxon>Intestiviridae</taxon>
        <taxon>Crudevirinae</taxon>
    </lineage>
</organism>
<keyword evidence="2" id="KW-1185">Reference proteome</keyword>
<dbReference type="EMBL" id="OQ198719">
    <property type="protein sequence ID" value="WEU69855.1"/>
    <property type="molecule type" value="Genomic_DNA"/>
</dbReference>
<evidence type="ECO:0000313" key="2">
    <source>
        <dbReference type="Proteomes" id="UP001269161"/>
    </source>
</evidence>
<dbReference type="Proteomes" id="UP001269161">
    <property type="component" value="Segment"/>
</dbReference>